<dbReference type="RefSeq" id="WP_344652649.1">
    <property type="nucleotide sequence ID" value="NZ_BAAAGX010000028.1"/>
</dbReference>
<evidence type="ECO:0000256" key="1">
    <source>
        <dbReference type="ARBA" id="ARBA00022645"/>
    </source>
</evidence>
<evidence type="ECO:0000256" key="7">
    <source>
        <dbReference type="ARBA" id="ARBA00049902"/>
    </source>
</evidence>
<accession>A0ABN0UZZ7</accession>
<evidence type="ECO:0000256" key="5">
    <source>
        <dbReference type="ARBA" id="ARBA00023268"/>
    </source>
</evidence>
<dbReference type="SUPFAM" id="SSF56601">
    <property type="entry name" value="beta-lactamase/transpeptidase-like"/>
    <property type="match status" value="1"/>
</dbReference>
<keyword evidence="1" id="KW-0121">Carboxypeptidase</keyword>
<dbReference type="InterPro" id="IPR012338">
    <property type="entry name" value="Beta-lactam/transpept-like"/>
</dbReference>
<keyword evidence="10" id="KW-1185">Reference proteome</keyword>
<keyword evidence="3" id="KW-0328">Glycosyltransferase</keyword>
<dbReference type="Gene3D" id="1.10.3810.10">
    <property type="entry name" value="Biosynthetic peptidoglycan transglycosylase-like"/>
    <property type="match status" value="1"/>
</dbReference>
<comment type="catalytic activity">
    <reaction evidence="6">
        <text>Preferential cleavage: (Ac)2-L-Lys-D-Ala-|-D-Ala. Also transpeptidation of peptidyl-alanyl moieties that are N-acyl substituents of D-alanine.</text>
        <dbReference type="EC" id="3.4.16.4"/>
    </reaction>
</comment>
<evidence type="ECO:0000256" key="6">
    <source>
        <dbReference type="ARBA" id="ARBA00034000"/>
    </source>
</evidence>
<dbReference type="InterPro" id="IPR001264">
    <property type="entry name" value="Glyco_trans_51"/>
</dbReference>
<comment type="caution">
    <text evidence="9">The sequence shown here is derived from an EMBL/GenBank/DDBJ whole genome shotgun (WGS) entry which is preliminary data.</text>
</comment>
<dbReference type="InterPro" id="IPR023346">
    <property type="entry name" value="Lysozyme-like_dom_sf"/>
</dbReference>
<dbReference type="InterPro" id="IPR036950">
    <property type="entry name" value="PBP_transglycosylase"/>
</dbReference>
<reference evidence="9 10" key="1">
    <citation type="journal article" date="2019" name="Int. J. Syst. Evol. Microbiol.">
        <title>The Global Catalogue of Microorganisms (GCM) 10K type strain sequencing project: providing services to taxonomists for standard genome sequencing and annotation.</title>
        <authorList>
            <consortium name="The Broad Institute Genomics Platform"/>
            <consortium name="The Broad Institute Genome Sequencing Center for Infectious Disease"/>
            <person name="Wu L."/>
            <person name="Ma J."/>
        </authorList>
    </citation>
    <scope>NUCLEOTIDE SEQUENCE [LARGE SCALE GENOMIC DNA]</scope>
    <source>
        <strain evidence="9 10">JCM 10425</strain>
    </source>
</reference>
<keyword evidence="2" id="KW-0378">Hydrolase</keyword>
<dbReference type="PANTHER" id="PTHR32282:SF34">
    <property type="entry name" value="PENICILLIN-BINDING PROTEIN 1A"/>
    <property type="match status" value="1"/>
</dbReference>
<keyword evidence="4" id="KW-0808">Transferase</keyword>
<evidence type="ECO:0000313" key="9">
    <source>
        <dbReference type="EMBL" id="GAA0268175.1"/>
    </source>
</evidence>
<name>A0ABN0UZZ7_9ACTN</name>
<keyword evidence="2" id="KW-0645">Protease</keyword>
<dbReference type="Gene3D" id="3.40.710.10">
    <property type="entry name" value="DD-peptidase/beta-lactamase superfamily"/>
    <property type="match status" value="2"/>
</dbReference>
<gene>
    <name evidence="9" type="ORF">GCM10009539_63900</name>
</gene>
<evidence type="ECO:0000313" key="10">
    <source>
        <dbReference type="Proteomes" id="UP001500967"/>
    </source>
</evidence>
<evidence type="ECO:0000259" key="8">
    <source>
        <dbReference type="Pfam" id="PF00912"/>
    </source>
</evidence>
<evidence type="ECO:0000256" key="3">
    <source>
        <dbReference type="ARBA" id="ARBA00022676"/>
    </source>
</evidence>
<evidence type="ECO:0000256" key="4">
    <source>
        <dbReference type="ARBA" id="ARBA00022679"/>
    </source>
</evidence>
<evidence type="ECO:0000256" key="2">
    <source>
        <dbReference type="ARBA" id="ARBA00022670"/>
    </source>
</evidence>
<organism evidence="9 10">
    <name type="scientific">Cryptosporangium japonicum</name>
    <dbReference type="NCBI Taxonomy" id="80872"/>
    <lineage>
        <taxon>Bacteria</taxon>
        <taxon>Bacillati</taxon>
        <taxon>Actinomycetota</taxon>
        <taxon>Actinomycetes</taxon>
        <taxon>Cryptosporangiales</taxon>
        <taxon>Cryptosporangiaceae</taxon>
        <taxon>Cryptosporangium</taxon>
    </lineage>
</organism>
<dbReference type="Proteomes" id="UP001500967">
    <property type="component" value="Unassembled WGS sequence"/>
</dbReference>
<protein>
    <recommendedName>
        <fullName evidence="8">Glycosyl transferase family 51 domain-containing protein</fullName>
    </recommendedName>
</protein>
<dbReference type="PANTHER" id="PTHR32282">
    <property type="entry name" value="BINDING PROTEIN TRANSPEPTIDASE, PUTATIVE-RELATED"/>
    <property type="match status" value="1"/>
</dbReference>
<dbReference type="EMBL" id="BAAAGX010000028">
    <property type="protein sequence ID" value="GAA0268175.1"/>
    <property type="molecule type" value="Genomic_DNA"/>
</dbReference>
<feature type="domain" description="Glycosyl transferase family 51" evidence="8">
    <location>
        <begin position="54"/>
        <end position="224"/>
    </location>
</feature>
<dbReference type="Pfam" id="PF00912">
    <property type="entry name" value="Transgly"/>
    <property type="match status" value="1"/>
</dbReference>
<keyword evidence="5" id="KW-0511">Multifunctional enzyme</keyword>
<proteinExistence type="predicted"/>
<dbReference type="InterPro" id="IPR050396">
    <property type="entry name" value="Glycosyltr_51/Transpeptidase"/>
</dbReference>
<dbReference type="SUPFAM" id="SSF53955">
    <property type="entry name" value="Lysozyme-like"/>
    <property type="match status" value="1"/>
</dbReference>
<comment type="catalytic activity">
    <reaction evidence="7">
        <text>[GlcNAc-(1-&gt;4)-Mur2Ac(oyl-L-Ala-gamma-D-Glu-L-Lys-D-Ala-D-Ala)](n)-di-trans,octa-cis-undecaprenyl diphosphate + beta-D-GlcNAc-(1-&gt;4)-Mur2Ac(oyl-L-Ala-gamma-D-Glu-L-Lys-D-Ala-D-Ala)-di-trans,octa-cis-undecaprenyl diphosphate = [GlcNAc-(1-&gt;4)-Mur2Ac(oyl-L-Ala-gamma-D-Glu-L-Lys-D-Ala-D-Ala)](n+1)-di-trans,octa-cis-undecaprenyl diphosphate + di-trans,octa-cis-undecaprenyl diphosphate + H(+)</text>
        <dbReference type="Rhea" id="RHEA:23708"/>
        <dbReference type="Rhea" id="RHEA-COMP:9602"/>
        <dbReference type="Rhea" id="RHEA-COMP:9603"/>
        <dbReference type="ChEBI" id="CHEBI:15378"/>
        <dbReference type="ChEBI" id="CHEBI:58405"/>
        <dbReference type="ChEBI" id="CHEBI:60033"/>
        <dbReference type="ChEBI" id="CHEBI:78435"/>
        <dbReference type="EC" id="2.4.99.28"/>
    </reaction>
</comment>
<sequence length="497" mass="53149">MIIRWAVRIAGGVLIGALVLAVAGFSAVELPPFPDQPQTSTAVFADGRHPLALFATENRQRVPLARVPRSVQDAVVTAEDAGFWDDHDGVSLSGIGRAVLGLVRRDAGSGGGSTITQQYVRNALDLTRERSYARKAKELVLAGKLARTASKTEILEGYLNTIYFGRGAFGIQAAAQAYFGLDVDELTAAQGAVLAAVIKDPTNFDPRIRPDSARGRWRYLIDRMVENGYLSPGTRRFPATVERRASASARAALRSGWRGVLGGRIERELAGVLTEQQLYTGGYTITTTIDRAEQRRAARAVATRLRGQDTRLTAALVAVEPSTGRVTAYYGGEAGYGYLDLADTPRLAAETYWPYVLAAKLGGSPVPGTDLPTISPLDQASGYATFADDGHAREPYFVQRVTASDGTVVWERPPSPGYRVLPAEATDVLAAHAAARPGTSDGNTNAWMCGFTPERAVAVWVGSSGDDFPMRDARTGERVTGDGIPAEIWADHLDAAG</sequence>